<dbReference type="Gene3D" id="1.25.40.20">
    <property type="entry name" value="Ankyrin repeat-containing domain"/>
    <property type="match status" value="6"/>
</dbReference>
<feature type="domain" description="Novel STAND NTPase 3" evidence="5">
    <location>
        <begin position="634"/>
        <end position="792"/>
    </location>
</feature>
<keyword evidence="2 3" id="KW-0040">ANK repeat</keyword>
<feature type="repeat" description="ANK" evidence="3">
    <location>
        <begin position="1347"/>
        <end position="1379"/>
    </location>
</feature>
<feature type="repeat" description="ANK" evidence="3">
    <location>
        <begin position="1164"/>
        <end position="1196"/>
    </location>
</feature>
<sequence length="1956" mass="220743">MDVESLNWFRFSNCLVTVGTEVLRELLRFNIQTCSFDEYHKLWLEKVNLHSQSDAVKVLWSSVERRHKTLDTSSQQSLQSLISKWNCSIVCNPMQIRQQLSVLKTWEEDIQDCMSSHVTNHDTLKIWLNELQSLAASNYSLLTLIETWTREFIGFCQAHQLNLLHITEQHDERTKHVIEDFLNKLEHCIMQGPGEIHKVLQIFQQDEVHSERVLKSELDTFFTSWLPKIDELLDVWSTFILSSPHQQILQTLVTDVKNCLTGVHQICKTGLQDICNNWHTNLRNKLTEWNNQLQQVNASTSDLHILANKWNDDLKVFPSAPVQQTGDYFDSNKSKLKPLKIITAPQWTVLYPVDGYIDLRKFDITLLCTLHKNMFSVCPPEFGWHTEMLETDHSAGADLMRLRKLRNDYIGHISNPILTHCEFEKLWIALEGSLSRLSKALGHKFQEMVNEKTAEFKTCSFDSRKEIKFQLELINWYKCDMLDLERLTAEQIEKYLSVVLRVDEKIQQMHQQQAISTSEMQDLKTEMNKMMRGIKDMKKRIDSCATDASKSTRRMEKLIHRFQNSILEPGGGLSRIEKTLEFMSEGIERLEKRMNVIETILSNPKVNRTKLDQRISLTKGRIEVQQRDNADFHVKTRAFDNAKDILLQYKHLVVQGKPGDGKTYLALSLVADIIKMDNERQPVALYDMEEWNDMVDMKLPLVVLLDDVLGKYGISEMNIDQWKNMSELIQPNLSTSSIFLIVVIRTQITLSIESYLRRNEAFNLIFNSNVVDIGSEKHCLTREEKTEMLMKYASVCLDRNNILRVEDIIEMENVIGFPQNCKLFKSRQNLSGDPKEIFINSRFIVDEIIEISKKDLESYTFLVLLMLSGGSLPLENKLEELNYKIKVISEDCMLRKLNIGQVKRIGQSLCRTFVEYNIQTKTFKFQHDCIETAMFYSFGKDYPHVTLRLCSLKQLSKMCCVVNELDSVDAEDFLNFKIKINKDDFPDMYERFNDGLASGKRESFKHISEALVWKHQPFVSFFANKIISVGDLLSFLSKNDPDGQSLLIYLIYAKNTQVVDRIITNIADCATLETQIVDRQLLLATTNACLSEETALLKKLIEFRGKVDDFVMFAAAVTGNVSVMKMLVLREGNINPTVSLKFDQDFCNGIKNCISYTKGLFCIHGVNIFHIACSRGRIDMVKYLLAYYPDLTHRRSESGYTAMHFAVYSENLELVKMLSAIPVDYSADPVHAQTQARYDITARSNDGMHVLHIAACQKNLTIVKYMIETQSHLLQETDNRGWTALQYANARGSVPVLETLMKAGLDITARTNDGLYALHIAAENDNLAVVKYLIATQSQLLRQTTINGWTAIHSAAVGGSVAMIETLLQAGLDITARTNDGLHVLHISADKNNLTVVKYLIESQFQLLQQTDNNGWTAIHSAAASGSVPVIVTLIQAGLDIKAKTNDGKHALHIAAFQNNMTVVKYLMETQSQLLHQTDNSGCSAVHYAAAGDNVPVIEIMIQAGLDITARTNDGKHVLHIAADKNNLTVVKYLIEKHSQVLQQTDNNGWTAIHYASASASVLVIETMKQAGLDIIARTNDGSHVLHIAANNDNLTVVKYLIGNQSQLLQQTDNNGWTTIHSAAAGGSVPVIETLMKAGLDITARTNDGLHVLHISADKNNLTVVKYLIETQSQLLQQTDNNGWTALHSAAAGGSVPVIETLMKAGLDITARTKNGKHVLHIAAQKNNLTIVKYLIEYQSYLLEQTDNSGYTAVDYAAAFGSIHTIETLMQAGLDITARTNDGKHVLHIAANNNNLTIVKYLIATQSQLLQQTDNNGWTAIHSAVAGGSLPVIETLMQAGLDITARTKDGYHVLHIAADKDNLAIVKYLITTQSQLLQQTDIKGWTALHYAAAGGSVPVIDALLQAGLDITARTNDGLRPHLIAIMYNNSKALKFVEEKYYCKSVRNSLSTNCIPQ</sequence>
<comment type="caution">
    <text evidence="6">The sequence shown here is derived from an EMBL/GenBank/DDBJ whole genome shotgun (WGS) entry which is preliminary data.</text>
</comment>
<evidence type="ECO:0000259" key="5">
    <source>
        <dbReference type="Pfam" id="PF20720"/>
    </source>
</evidence>
<feature type="repeat" description="ANK" evidence="3">
    <location>
        <begin position="1414"/>
        <end position="1446"/>
    </location>
</feature>
<evidence type="ECO:0000259" key="4">
    <source>
        <dbReference type="Pfam" id="PF18738"/>
    </source>
</evidence>
<feature type="repeat" description="ANK" evidence="3">
    <location>
        <begin position="1514"/>
        <end position="1546"/>
    </location>
</feature>
<feature type="repeat" description="ANK" evidence="3">
    <location>
        <begin position="1548"/>
        <end position="1580"/>
    </location>
</feature>
<evidence type="ECO:0000256" key="1">
    <source>
        <dbReference type="ARBA" id="ARBA00022737"/>
    </source>
</evidence>
<feature type="repeat" description="ANK" evidence="3">
    <location>
        <begin position="1447"/>
        <end position="1479"/>
    </location>
</feature>
<dbReference type="InterPro" id="IPR051165">
    <property type="entry name" value="Multifunctional_ANK_Repeat"/>
</dbReference>
<feature type="repeat" description="ANK" evidence="3">
    <location>
        <begin position="1782"/>
        <end position="1814"/>
    </location>
</feature>
<feature type="repeat" description="ANK" evidence="3">
    <location>
        <begin position="1280"/>
        <end position="1312"/>
    </location>
</feature>
<dbReference type="PANTHER" id="PTHR24123:SF33">
    <property type="entry name" value="PROTEIN HOS4"/>
    <property type="match status" value="1"/>
</dbReference>
<feature type="repeat" description="ANK" evidence="3">
    <location>
        <begin position="1715"/>
        <end position="1737"/>
    </location>
</feature>
<evidence type="ECO:0000313" key="6">
    <source>
        <dbReference type="EMBL" id="KAK3608445.1"/>
    </source>
</evidence>
<reference evidence="6" key="2">
    <citation type="journal article" date="2021" name="Genome Biol. Evol.">
        <title>Developing a high-quality reference genome for a parasitic bivalve with doubly uniparental inheritance (Bivalvia: Unionida).</title>
        <authorList>
            <person name="Smith C.H."/>
        </authorList>
    </citation>
    <scope>NUCLEOTIDE SEQUENCE</scope>
    <source>
        <strain evidence="6">CHS0354</strain>
        <tissue evidence="6">Mantle</tissue>
    </source>
</reference>
<feature type="repeat" description="ANK" evidence="3">
    <location>
        <begin position="1883"/>
        <end position="1915"/>
    </location>
</feature>
<protein>
    <submittedName>
        <fullName evidence="6">Uncharacterized protein</fullName>
    </submittedName>
</protein>
<evidence type="ECO:0000256" key="2">
    <source>
        <dbReference type="ARBA" id="ARBA00023043"/>
    </source>
</evidence>
<feature type="repeat" description="ANK" evidence="3">
    <location>
        <begin position="1581"/>
        <end position="1613"/>
    </location>
</feature>
<reference evidence="6" key="1">
    <citation type="journal article" date="2021" name="Genome Biol. Evol.">
        <title>A High-Quality Reference Genome for a Parasitic Bivalve with Doubly Uniparental Inheritance (Bivalvia: Unionida).</title>
        <authorList>
            <person name="Smith C.H."/>
        </authorList>
    </citation>
    <scope>NUCLEOTIDE SEQUENCE</scope>
    <source>
        <strain evidence="6">CHS0354</strain>
    </source>
</reference>
<dbReference type="PROSITE" id="PS50297">
    <property type="entry name" value="ANK_REP_REGION"/>
    <property type="match status" value="13"/>
</dbReference>
<feature type="repeat" description="ANK" evidence="3">
    <location>
        <begin position="1313"/>
        <end position="1345"/>
    </location>
</feature>
<feature type="domain" description="DZIP3-like HEPN" evidence="4">
    <location>
        <begin position="330"/>
        <end position="452"/>
    </location>
</feature>
<gene>
    <name evidence="6" type="ORF">CHS0354_035447</name>
</gene>
<dbReference type="PANTHER" id="PTHR24123">
    <property type="entry name" value="ANKYRIN REPEAT-CONTAINING"/>
    <property type="match status" value="1"/>
</dbReference>
<dbReference type="InterPro" id="IPR002110">
    <property type="entry name" value="Ankyrin_rpt"/>
</dbReference>
<dbReference type="PROSITE" id="PS50088">
    <property type="entry name" value="ANK_REPEAT"/>
    <property type="match status" value="17"/>
</dbReference>
<feature type="repeat" description="ANK" evidence="3">
    <location>
        <begin position="1481"/>
        <end position="1513"/>
    </location>
</feature>
<organism evidence="6 7">
    <name type="scientific">Potamilus streckersoni</name>
    <dbReference type="NCBI Taxonomy" id="2493646"/>
    <lineage>
        <taxon>Eukaryota</taxon>
        <taxon>Metazoa</taxon>
        <taxon>Spiralia</taxon>
        <taxon>Lophotrochozoa</taxon>
        <taxon>Mollusca</taxon>
        <taxon>Bivalvia</taxon>
        <taxon>Autobranchia</taxon>
        <taxon>Heteroconchia</taxon>
        <taxon>Palaeoheterodonta</taxon>
        <taxon>Unionida</taxon>
        <taxon>Unionoidea</taxon>
        <taxon>Unionidae</taxon>
        <taxon>Ambleminae</taxon>
        <taxon>Lampsilini</taxon>
        <taxon>Potamilus</taxon>
    </lineage>
</organism>
<dbReference type="Pfam" id="PF00023">
    <property type="entry name" value="Ank"/>
    <property type="match status" value="1"/>
</dbReference>
<name>A0AAE0WCM4_9BIVA</name>
<accession>A0AAE0WCM4</accession>
<keyword evidence="7" id="KW-1185">Reference proteome</keyword>
<dbReference type="Pfam" id="PF12796">
    <property type="entry name" value="Ank_2"/>
    <property type="match status" value="6"/>
</dbReference>
<dbReference type="Pfam" id="PF20720">
    <property type="entry name" value="nSTAND3"/>
    <property type="match status" value="1"/>
</dbReference>
<evidence type="ECO:0000313" key="7">
    <source>
        <dbReference type="Proteomes" id="UP001195483"/>
    </source>
</evidence>
<dbReference type="SUPFAM" id="SSF48403">
    <property type="entry name" value="Ankyrin repeat"/>
    <property type="match status" value="3"/>
</dbReference>
<dbReference type="InterPro" id="IPR049050">
    <property type="entry name" value="nSTAND3"/>
</dbReference>
<feature type="repeat" description="ANK" evidence="3">
    <location>
        <begin position="1749"/>
        <end position="1781"/>
    </location>
</feature>
<dbReference type="Proteomes" id="UP001195483">
    <property type="component" value="Unassembled WGS sequence"/>
</dbReference>
<evidence type="ECO:0000256" key="3">
    <source>
        <dbReference type="PROSITE-ProRule" id="PRU00023"/>
    </source>
</evidence>
<dbReference type="Pfam" id="PF13637">
    <property type="entry name" value="Ank_4"/>
    <property type="match status" value="2"/>
</dbReference>
<dbReference type="EMBL" id="JAEAOA010002070">
    <property type="protein sequence ID" value="KAK3608445.1"/>
    <property type="molecule type" value="Genomic_DNA"/>
</dbReference>
<proteinExistence type="predicted"/>
<feature type="repeat" description="ANK" evidence="3">
    <location>
        <begin position="1816"/>
        <end position="1848"/>
    </location>
</feature>
<dbReference type="SMART" id="SM00248">
    <property type="entry name" value="ANK"/>
    <property type="match status" value="24"/>
</dbReference>
<feature type="repeat" description="ANK" evidence="3">
    <location>
        <begin position="1615"/>
        <end position="1647"/>
    </location>
</feature>
<feature type="repeat" description="ANK" evidence="3">
    <location>
        <begin position="1682"/>
        <end position="1714"/>
    </location>
</feature>
<dbReference type="Pfam" id="PF18738">
    <property type="entry name" value="HEPN_DZIP3"/>
    <property type="match status" value="1"/>
</dbReference>
<keyword evidence="1" id="KW-0677">Repeat</keyword>
<dbReference type="InterPro" id="IPR041249">
    <property type="entry name" value="HEPN_DZIP3"/>
</dbReference>
<dbReference type="InterPro" id="IPR036770">
    <property type="entry name" value="Ankyrin_rpt-contain_sf"/>
</dbReference>
<reference evidence="6" key="3">
    <citation type="submission" date="2023-05" db="EMBL/GenBank/DDBJ databases">
        <authorList>
            <person name="Smith C.H."/>
        </authorList>
    </citation>
    <scope>NUCLEOTIDE SEQUENCE</scope>
    <source>
        <strain evidence="6">CHS0354</strain>
        <tissue evidence="6">Mantle</tissue>
    </source>
</reference>